<dbReference type="PROSITE" id="PS50977">
    <property type="entry name" value="HTH_TETR_2"/>
    <property type="match status" value="1"/>
</dbReference>
<dbReference type="InterPro" id="IPR050109">
    <property type="entry name" value="HTH-type_TetR-like_transc_reg"/>
</dbReference>
<dbReference type="PRINTS" id="PR00455">
    <property type="entry name" value="HTHTETR"/>
</dbReference>
<dbReference type="FunFam" id="1.10.10.60:FF:000141">
    <property type="entry name" value="TetR family transcriptional regulator"/>
    <property type="match status" value="1"/>
</dbReference>
<evidence type="ECO:0000313" key="6">
    <source>
        <dbReference type="EMBL" id="OME93761.1"/>
    </source>
</evidence>
<dbReference type="RefSeq" id="WP_076322431.1">
    <property type="nucleotide sequence ID" value="NZ_MRTF01000003.1"/>
</dbReference>
<name>A0A1R1B3R7_PAELA</name>
<dbReference type="GO" id="GO:0003700">
    <property type="term" value="F:DNA-binding transcription factor activity"/>
    <property type="evidence" value="ECO:0007669"/>
    <property type="project" value="TreeGrafter"/>
</dbReference>
<reference evidence="6 7" key="1">
    <citation type="submission" date="2016-11" db="EMBL/GenBank/DDBJ databases">
        <title>Paenibacillus species isolates.</title>
        <authorList>
            <person name="Beno S.M."/>
        </authorList>
    </citation>
    <scope>NUCLEOTIDE SEQUENCE [LARGE SCALE GENOMIC DNA]</scope>
    <source>
        <strain evidence="6 7">FSL F4-0100</strain>
    </source>
</reference>
<dbReference type="PROSITE" id="PS01081">
    <property type="entry name" value="HTH_TETR_1"/>
    <property type="match status" value="1"/>
</dbReference>
<gene>
    <name evidence="6" type="ORF">BK123_10955</name>
</gene>
<comment type="caution">
    <text evidence="6">The sequence shown here is derived from an EMBL/GenBank/DDBJ whole genome shotgun (WGS) entry which is preliminary data.</text>
</comment>
<evidence type="ECO:0000256" key="3">
    <source>
        <dbReference type="ARBA" id="ARBA00023163"/>
    </source>
</evidence>
<dbReference type="STRING" id="1401.BK123_10955"/>
<organism evidence="6 7">
    <name type="scientific">Paenibacillus lautus</name>
    <name type="common">Bacillus lautus</name>
    <dbReference type="NCBI Taxonomy" id="1401"/>
    <lineage>
        <taxon>Bacteria</taxon>
        <taxon>Bacillati</taxon>
        <taxon>Bacillota</taxon>
        <taxon>Bacilli</taxon>
        <taxon>Bacillales</taxon>
        <taxon>Paenibacillaceae</taxon>
        <taxon>Paenibacillus</taxon>
    </lineage>
</organism>
<dbReference type="GO" id="GO:0000976">
    <property type="term" value="F:transcription cis-regulatory region binding"/>
    <property type="evidence" value="ECO:0007669"/>
    <property type="project" value="TreeGrafter"/>
</dbReference>
<evidence type="ECO:0000313" key="7">
    <source>
        <dbReference type="Proteomes" id="UP000187074"/>
    </source>
</evidence>
<dbReference type="Pfam" id="PF00440">
    <property type="entry name" value="TetR_N"/>
    <property type="match status" value="1"/>
</dbReference>
<keyword evidence="3" id="KW-0804">Transcription</keyword>
<feature type="DNA-binding region" description="H-T-H motif" evidence="4">
    <location>
        <begin position="27"/>
        <end position="46"/>
    </location>
</feature>
<dbReference type="Proteomes" id="UP000187074">
    <property type="component" value="Unassembled WGS sequence"/>
</dbReference>
<dbReference type="PANTHER" id="PTHR30055:SF226">
    <property type="entry name" value="HTH-TYPE TRANSCRIPTIONAL REGULATOR PKSA"/>
    <property type="match status" value="1"/>
</dbReference>
<feature type="domain" description="HTH tetR-type" evidence="5">
    <location>
        <begin position="4"/>
        <end position="64"/>
    </location>
</feature>
<evidence type="ECO:0000256" key="4">
    <source>
        <dbReference type="PROSITE-ProRule" id="PRU00335"/>
    </source>
</evidence>
<dbReference type="OrthoDB" id="9814200at2"/>
<proteinExistence type="predicted"/>
<dbReference type="AlphaFoldDB" id="A0A1R1B3R7"/>
<dbReference type="InterPro" id="IPR009057">
    <property type="entry name" value="Homeodomain-like_sf"/>
</dbReference>
<dbReference type="PANTHER" id="PTHR30055">
    <property type="entry name" value="HTH-TYPE TRANSCRIPTIONAL REGULATOR RUTR"/>
    <property type="match status" value="1"/>
</dbReference>
<evidence type="ECO:0000259" key="5">
    <source>
        <dbReference type="PROSITE" id="PS50977"/>
    </source>
</evidence>
<accession>A0A1R1B3R7</accession>
<dbReference type="InterPro" id="IPR023772">
    <property type="entry name" value="DNA-bd_HTH_TetR-type_CS"/>
</dbReference>
<dbReference type="Gene3D" id="1.10.357.10">
    <property type="entry name" value="Tetracycline Repressor, domain 2"/>
    <property type="match status" value="2"/>
</dbReference>
<protein>
    <submittedName>
        <fullName evidence="6">TetR family transcriptional regulator</fullName>
    </submittedName>
</protein>
<dbReference type="InterPro" id="IPR001647">
    <property type="entry name" value="HTH_TetR"/>
</dbReference>
<evidence type="ECO:0000256" key="1">
    <source>
        <dbReference type="ARBA" id="ARBA00023015"/>
    </source>
</evidence>
<dbReference type="GO" id="GO:0045892">
    <property type="term" value="P:negative regulation of DNA-templated transcription"/>
    <property type="evidence" value="ECO:0007669"/>
    <property type="project" value="UniProtKB-ARBA"/>
</dbReference>
<keyword evidence="1" id="KW-0805">Transcription regulation</keyword>
<sequence length="195" mass="22300">MSNPSTYEVILDTSYRLFAEQGFEKTSMAMIAKELDVSKPALYYHFSSKEALIDKLFEEICRSIGFHVYFQLENYTVENFGARLTYDGLNMIHKQQEDEHYTRIMNQYQALGYRNPKYARQLIGILEGFTSGFTELLQHGVSIGALPEGNMGVQAQMLTMIIDSLDNFMSYGLEYDYEVIWTQVVNQVMSGAGGK</sequence>
<evidence type="ECO:0000256" key="2">
    <source>
        <dbReference type="ARBA" id="ARBA00023125"/>
    </source>
</evidence>
<dbReference type="SUPFAM" id="SSF46689">
    <property type="entry name" value="Homeodomain-like"/>
    <property type="match status" value="1"/>
</dbReference>
<keyword evidence="2 4" id="KW-0238">DNA-binding</keyword>
<dbReference type="EMBL" id="MRTF01000003">
    <property type="protein sequence ID" value="OME93761.1"/>
    <property type="molecule type" value="Genomic_DNA"/>
</dbReference>